<organism evidence="1 2">
    <name type="scientific">Pan troglodytes</name>
    <name type="common">Chimpanzee</name>
    <dbReference type="NCBI Taxonomy" id="9598"/>
    <lineage>
        <taxon>Eukaryota</taxon>
        <taxon>Metazoa</taxon>
        <taxon>Chordata</taxon>
        <taxon>Craniata</taxon>
        <taxon>Vertebrata</taxon>
        <taxon>Euteleostomi</taxon>
        <taxon>Mammalia</taxon>
        <taxon>Eutheria</taxon>
        <taxon>Euarchontoglires</taxon>
        <taxon>Primates</taxon>
        <taxon>Haplorrhini</taxon>
        <taxon>Catarrhini</taxon>
        <taxon>Hominidae</taxon>
        <taxon>Pan</taxon>
    </lineage>
</organism>
<dbReference type="EMBL" id="NBAG03000389">
    <property type="protein sequence ID" value="PNI30840.1"/>
    <property type="molecule type" value="Genomic_DNA"/>
</dbReference>
<name>A0A2J8K735_PANTR</name>
<reference evidence="1 2" key="1">
    <citation type="submission" date="2017-12" db="EMBL/GenBank/DDBJ databases">
        <title>High-resolution comparative analysis of great ape genomes.</title>
        <authorList>
            <person name="Pollen A."/>
            <person name="Hastie A."/>
            <person name="Hormozdiari F."/>
            <person name="Dougherty M."/>
            <person name="Liu R."/>
            <person name="Chaisson M."/>
            <person name="Hoppe E."/>
            <person name="Hill C."/>
            <person name="Pang A."/>
            <person name="Hillier L."/>
            <person name="Baker C."/>
            <person name="Armstrong J."/>
            <person name="Shendure J."/>
            <person name="Paten B."/>
            <person name="Wilson R."/>
            <person name="Chao H."/>
            <person name="Schneider V."/>
            <person name="Ventura M."/>
            <person name="Kronenberg Z."/>
            <person name="Murali S."/>
            <person name="Gordon D."/>
            <person name="Cantsilieris S."/>
            <person name="Munson K."/>
            <person name="Nelson B."/>
            <person name="Raja A."/>
            <person name="Underwood J."/>
            <person name="Diekhans M."/>
            <person name="Fiddes I."/>
            <person name="Haussler D."/>
            <person name="Eichler E."/>
        </authorList>
    </citation>
    <scope>NUCLEOTIDE SEQUENCE [LARGE SCALE GENOMIC DNA]</scope>
    <source>
        <strain evidence="1">Yerkes chimp pedigree #C0471</strain>
    </source>
</reference>
<dbReference type="Proteomes" id="UP000236370">
    <property type="component" value="Unassembled WGS sequence"/>
</dbReference>
<feature type="non-terminal residue" evidence="1">
    <location>
        <position position="97"/>
    </location>
</feature>
<accession>A0A2J8K735</accession>
<gene>
    <name evidence="1" type="ORF">CK820_G0041112</name>
</gene>
<sequence>MTKEKEFFDVWPVLMGESQPYLGPRTPDGREIVFYKVIDYILHGKEEIKVIPTPPADHWALASGLPSYVAESGFEGALDDSGWLIKNVLSMPIVNKK</sequence>
<evidence type="ECO:0000313" key="2">
    <source>
        <dbReference type="Proteomes" id="UP000236370"/>
    </source>
</evidence>
<evidence type="ECO:0000313" key="1">
    <source>
        <dbReference type="EMBL" id="PNI30840.1"/>
    </source>
</evidence>
<protein>
    <submittedName>
        <fullName evidence="1">PDE6B isoform 8</fullName>
    </submittedName>
</protein>
<proteinExistence type="predicted"/>
<dbReference type="AlphaFoldDB" id="A0A2J8K735"/>
<comment type="caution">
    <text evidence="1">The sequence shown here is derived from an EMBL/GenBank/DDBJ whole genome shotgun (WGS) entry which is preliminary data.</text>
</comment>